<reference evidence="3" key="1">
    <citation type="journal article" date="2018" name="Proc. Natl. Acad. Sci. U.S.A.">
        <title>Linking secondary metabolites to gene clusters through genome sequencing of six diverse Aspergillus species.</title>
        <authorList>
            <person name="Kaerboelling I."/>
            <person name="Vesth T.C."/>
            <person name="Frisvad J.C."/>
            <person name="Nybo J.L."/>
            <person name="Theobald S."/>
            <person name="Kuo A."/>
            <person name="Bowyer P."/>
            <person name="Matsuda Y."/>
            <person name="Mondo S."/>
            <person name="Lyhne E.K."/>
            <person name="Kogle M.E."/>
            <person name="Clum A."/>
            <person name="Lipzen A."/>
            <person name="Salamov A."/>
            <person name="Ngan C.Y."/>
            <person name="Daum C."/>
            <person name="Chiniquy J."/>
            <person name="Barry K."/>
            <person name="LaButti K."/>
            <person name="Haridas S."/>
            <person name="Simmons B.A."/>
            <person name="Magnuson J.K."/>
            <person name="Mortensen U.H."/>
            <person name="Larsen T.O."/>
            <person name="Grigoriev I.V."/>
            <person name="Baker S.E."/>
            <person name="Andersen M.R."/>
        </authorList>
    </citation>
    <scope>NUCLEOTIDE SEQUENCE [LARGE SCALE GENOMIC DNA]</scope>
    <source>
        <strain evidence="3">IBT 16806</strain>
    </source>
</reference>
<dbReference type="AlphaFoldDB" id="A0A2I1C4C4"/>
<organism evidence="2 3">
    <name type="scientific">Aspergillus novofumigatus (strain IBT 16806)</name>
    <dbReference type="NCBI Taxonomy" id="1392255"/>
    <lineage>
        <taxon>Eukaryota</taxon>
        <taxon>Fungi</taxon>
        <taxon>Dikarya</taxon>
        <taxon>Ascomycota</taxon>
        <taxon>Pezizomycotina</taxon>
        <taxon>Eurotiomycetes</taxon>
        <taxon>Eurotiomycetidae</taxon>
        <taxon>Eurotiales</taxon>
        <taxon>Aspergillaceae</taxon>
        <taxon>Aspergillus</taxon>
        <taxon>Aspergillus subgen. Fumigati</taxon>
    </lineage>
</organism>
<keyword evidence="1" id="KW-0812">Transmembrane</keyword>
<accession>A0A2I1C4C4</accession>
<protein>
    <submittedName>
        <fullName evidence="2">Uncharacterized protein</fullName>
    </submittedName>
</protein>
<proteinExistence type="predicted"/>
<keyword evidence="1" id="KW-1133">Transmembrane helix</keyword>
<comment type="caution">
    <text evidence="2">The sequence shown here is derived from an EMBL/GenBank/DDBJ whole genome shotgun (WGS) entry which is preliminary data.</text>
</comment>
<evidence type="ECO:0000313" key="3">
    <source>
        <dbReference type="Proteomes" id="UP000234474"/>
    </source>
</evidence>
<gene>
    <name evidence="2" type="ORF">P174DRAFT_201542</name>
</gene>
<sequence>METNKFIDGRALTESNNNSKTMHDASVFSLQVWFQQGDSMVLDGSFGRTQRISQSEEGKPHSTVSLSSSHRQSAQNGHFTVFLWVCLSDTYLIMLLMQALILSFLT</sequence>
<dbReference type="VEuPathDB" id="FungiDB:P174DRAFT_201542"/>
<dbReference type="Proteomes" id="UP000234474">
    <property type="component" value="Unassembled WGS sequence"/>
</dbReference>
<dbReference type="GeneID" id="36528646"/>
<dbReference type="RefSeq" id="XP_024681085.1">
    <property type="nucleotide sequence ID" value="XM_024821320.1"/>
</dbReference>
<keyword evidence="1" id="KW-0472">Membrane</keyword>
<evidence type="ECO:0000256" key="1">
    <source>
        <dbReference type="SAM" id="Phobius"/>
    </source>
</evidence>
<feature type="transmembrane region" description="Helical" evidence="1">
    <location>
        <begin position="81"/>
        <end position="105"/>
    </location>
</feature>
<evidence type="ECO:0000313" key="2">
    <source>
        <dbReference type="EMBL" id="PKX92490.1"/>
    </source>
</evidence>
<name>A0A2I1C4C4_ASPN1</name>
<keyword evidence="3" id="KW-1185">Reference proteome</keyword>
<dbReference type="EMBL" id="MSZS01000005">
    <property type="protein sequence ID" value="PKX92490.1"/>
    <property type="molecule type" value="Genomic_DNA"/>
</dbReference>